<gene>
    <name evidence="2" type="ORF">PCOR1329_LOCUS72887</name>
</gene>
<name>A0ABN9X6L8_9DINO</name>
<feature type="compositionally biased region" description="Low complexity" evidence="1">
    <location>
        <begin position="34"/>
        <end position="47"/>
    </location>
</feature>
<evidence type="ECO:0000256" key="1">
    <source>
        <dbReference type="SAM" id="MobiDB-lite"/>
    </source>
</evidence>
<feature type="non-terminal residue" evidence="2">
    <location>
        <position position="57"/>
    </location>
</feature>
<feature type="non-terminal residue" evidence="2">
    <location>
        <position position="1"/>
    </location>
</feature>
<protein>
    <submittedName>
        <fullName evidence="2">Uncharacterized protein</fullName>
    </submittedName>
</protein>
<keyword evidence="3" id="KW-1185">Reference proteome</keyword>
<dbReference type="EMBL" id="CAUYUJ010019774">
    <property type="protein sequence ID" value="CAK0893620.1"/>
    <property type="molecule type" value="Genomic_DNA"/>
</dbReference>
<dbReference type="Proteomes" id="UP001189429">
    <property type="component" value="Unassembled WGS sequence"/>
</dbReference>
<evidence type="ECO:0000313" key="3">
    <source>
        <dbReference type="Proteomes" id="UP001189429"/>
    </source>
</evidence>
<sequence length="57" mass="5863">RCSGGRLPCASSEGCRRTSRQTSLAERLLSASAGLGGSWPSSPPSWSTCCSGRRGCS</sequence>
<proteinExistence type="predicted"/>
<feature type="region of interest" description="Disordered" evidence="1">
    <location>
        <begin position="34"/>
        <end position="57"/>
    </location>
</feature>
<evidence type="ECO:0000313" key="2">
    <source>
        <dbReference type="EMBL" id="CAK0893620.1"/>
    </source>
</evidence>
<accession>A0ABN9X6L8</accession>
<organism evidence="2 3">
    <name type="scientific">Prorocentrum cordatum</name>
    <dbReference type="NCBI Taxonomy" id="2364126"/>
    <lineage>
        <taxon>Eukaryota</taxon>
        <taxon>Sar</taxon>
        <taxon>Alveolata</taxon>
        <taxon>Dinophyceae</taxon>
        <taxon>Prorocentrales</taxon>
        <taxon>Prorocentraceae</taxon>
        <taxon>Prorocentrum</taxon>
    </lineage>
</organism>
<reference evidence="2" key="1">
    <citation type="submission" date="2023-10" db="EMBL/GenBank/DDBJ databases">
        <authorList>
            <person name="Chen Y."/>
            <person name="Shah S."/>
            <person name="Dougan E. K."/>
            <person name="Thang M."/>
            <person name="Chan C."/>
        </authorList>
    </citation>
    <scope>NUCLEOTIDE SEQUENCE [LARGE SCALE GENOMIC DNA]</scope>
</reference>
<comment type="caution">
    <text evidence="2">The sequence shown here is derived from an EMBL/GenBank/DDBJ whole genome shotgun (WGS) entry which is preliminary data.</text>
</comment>